<keyword evidence="5 11" id="KW-0812">Transmembrane</keyword>
<dbReference type="PANTHER" id="PTHR30474:SF1">
    <property type="entry name" value="PEPTIDOGLYCAN GLYCOSYLTRANSFERASE MRDB"/>
    <property type="match status" value="1"/>
</dbReference>
<comment type="subcellular location">
    <subcellularLocation>
        <location evidence="11">Cell inner membrane</location>
        <topology evidence="11">Multi-pass membrane protein</topology>
    </subcellularLocation>
    <subcellularLocation>
        <location evidence="1">Membrane</location>
        <topology evidence="1">Multi-pass membrane protein</topology>
    </subcellularLocation>
</comment>
<evidence type="ECO:0000256" key="9">
    <source>
        <dbReference type="ARBA" id="ARBA00023136"/>
    </source>
</evidence>
<feature type="transmembrane region" description="Helical" evidence="11">
    <location>
        <begin position="316"/>
        <end position="334"/>
    </location>
</feature>
<dbReference type="GO" id="GO:0009252">
    <property type="term" value="P:peptidoglycan biosynthetic process"/>
    <property type="evidence" value="ECO:0007669"/>
    <property type="project" value="UniProtKB-UniRule"/>
</dbReference>
<dbReference type="Pfam" id="PF01098">
    <property type="entry name" value="FTSW_RODA_SPOVE"/>
    <property type="match status" value="1"/>
</dbReference>
<evidence type="ECO:0000256" key="5">
    <source>
        <dbReference type="ARBA" id="ARBA00022692"/>
    </source>
</evidence>
<dbReference type="RefSeq" id="WP_243389715.1">
    <property type="nucleotide sequence ID" value="NZ_FYEH01000002.1"/>
</dbReference>
<dbReference type="NCBIfam" id="TIGR02210">
    <property type="entry name" value="rodA_shape"/>
    <property type="match status" value="1"/>
</dbReference>
<protein>
    <recommendedName>
        <fullName evidence="11">Peptidoglycan glycosyltransferase MrdB</fullName>
        <shortName evidence="11">PGT</shortName>
        <ecNumber evidence="11">2.4.99.28</ecNumber>
    </recommendedName>
    <alternativeName>
        <fullName evidence="11">Cell elongation protein RodA</fullName>
    </alternativeName>
    <alternativeName>
        <fullName evidence="11">Cell wall polymerase</fullName>
    </alternativeName>
    <alternativeName>
        <fullName evidence="11">Peptidoglycan polymerase</fullName>
        <shortName evidence="11">PG polymerase</shortName>
    </alternativeName>
</protein>
<dbReference type="EMBL" id="FYEH01000002">
    <property type="protein sequence ID" value="SNB61411.1"/>
    <property type="molecule type" value="Genomic_DNA"/>
</dbReference>
<name>A0A212QQ60_9PROT</name>
<evidence type="ECO:0000256" key="7">
    <source>
        <dbReference type="ARBA" id="ARBA00022984"/>
    </source>
</evidence>
<dbReference type="GO" id="GO:0008955">
    <property type="term" value="F:peptidoglycan glycosyltransferase activity"/>
    <property type="evidence" value="ECO:0007669"/>
    <property type="project" value="UniProtKB-UniRule"/>
</dbReference>
<keyword evidence="8 11" id="KW-1133">Transmembrane helix</keyword>
<evidence type="ECO:0000256" key="6">
    <source>
        <dbReference type="ARBA" id="ARBA00022960"/>
    </source>
</evidence>
<dbReference type="GO" id="GO:0005886">
    <property type="term" value="C:plasma membrane"/>
    <property type="evidence" value="ECO:0007669"/>
    <property type="project" value="UniProtKB-SubCell"/>
</dbReference>
<evidence type="ECO:0000313" key="12">
    <source>
        <dbReference type="EMBL" id="SNB61411.1"/>
    </source>
</evidence>
<feature type="transmembrane region" description="Helical" evidence="11">
    <location>
        <begin position="75"/>
        <end position="94"/>
    </location>
</feature>
<organism evidence="12 13">
    <name type="scientific">Arboricoccus pini</name>
    <dbReference type="NCBI Taxonomy" id="1963835"/>
    <lineage>
        <taxon>Bacteria</taxon>
        <taxon>Pseudomonadati</taxon>
        <taxon>Pseudomonadota</taxon>
        <taxon>Alphaproteobacteria</taxon>
        <taxon>Geminicoccales</taxon>
        <taxon>Geminicoccaceae</taxon>
        <taxon>Arboricoccus</taxon>
    </lineage>
</organism>
<feature type="transmembrane region" description="Helical" evidence="11">
    <location>
        <begin position="165"/>
        <end position="182"/>
    </location>
</feature>
<evidence type="ECO:0000256" key="11">
    <source>
        <dbReference type="HAMAP-Rule" id="MF_02079"/>
    </source>
</evidence>
<comment type="similarity">
    <text evidence="11">Belongs to the SEDS family. MrdB/RodA subfamily.</text>
</comment>
<feature type="transmembrane region" description="Helical" evidence="11">
    <location>
        <begin position="141"/>
        <end position="159"/>
    </location>
</feature>
<evidence type="ECO:0000256" key="3">
    <source>
        <dbReference type="ARBA" id="ARBA00022676"/>
    </source>
</evidence>
<keyword evidence="2 11" id="KW-1003">Cell membrane</keyword>
<dbReference type="InterPro" id="IPR001182">
    <property type="entry name" value="FtsW/RodA"/>
</dbReference>
<dbReference type="UniPathway" id="UPA00219"/>
<keyword evidence="13" id="KW-1185">Reference proteome</keyword>
<evidence type="ECO:0000256" key="4">
    <source>
        <dbReference type="ARBA" id="ARBA00022679"/>
    </source>
</evidence>
<comment type="pathway">
    <text evidence="11">Cell wall biogenesis; peptidoglycan biosynthesis.</text>
</comment>
<dbReference type="HAMAP" id="MF_02079">
    <property type="entry name" value="PGT_RodA"/>
    <property type="match status" value="1"/>
</dbReference>
<keyword evidence="3 11" id="KW-0328">Glycosyltransferase</keyword>
<sequence>MIRPPLPSLGARFSGLHWPLIGLIVLMGLVGYGVLYSAAGGSNDPWAWRHAMRLGVGVVIMLMIAVTDIRWLFNLAFPFYAIVLALLLGVDVMGEISKGAQRWIDLGIIQIQPSELMKLALIMALARWFHGRRIEDVRRPLVLIAPLLMIAAPVVLVLLQPDLGTAAMLAGAGTALLFLAGVPIWQFLLVGAAGAAALPILWSRLHDYQRQRVLTFLNPEEDPLGTGYHIIQSKIALGSGGFWGKGYLNGSQAQLNFLPEKQTDFAFTMMGEEVGFVGCVVVLSLFLLMLFLTLRIAIRSQSQFGRLVAMGMGCNLALYVSINVAMVTGLVPVVGIPLPMVSYGGTAMLTVLMGFGLTLAVDAQRETIIPRFPGHL</sequence>
<feature type="transmembrane region" description="Helical" evidence="11">
    <location>
        <begin position="340"/>
        <end position="361"/>
    </location>
</feature>
<keyword evidence="6 11" id="KW-0133">Cell shape</keyword>
<evidence type="ECO:0000256" key="2">
    <source>
        <dbReference type="ARBA" id="ARBA00022475"/>
    </source>
</evidence>
<keyword evidence="7 11" id="KW-0573">Peptidoglycan synthesis</keyword>
<dbReference type="PROSITE" id="PS00428">
    <property type="entry name" value="FTSW_RODA_SPOVE"/>
    <property type="match status" value="1"/>
</dbReference>
<gene>
    <name evidence="11" type="primary">mrdB</name>
    <name evidence="11" type="synonym">rodA</name>
    <name evidence="12" type="ORF">SAMN07250955_102226</name>
</gene>
<dbReference type="InterPro" id="IPR018365">
    <property type="entry name" value="Cell_cycle_FtsW-rel_CS"/>
</dbReference>
<dbReference type="EC" id="2.4.99.28" evidence="11"/>
<dbReference type="GO" id="GO:0032153">
    <property type="term" value="C:cell division site"/>
    <property type="evidence" value="ECO:0007669"/>
    <property type="project" value="TreeGrafter"/>
</dbReference>
<dbReference type="GO" id="GO:0008360">
    <property type="term" value="P:regulation of cell shape"/>
    <property type="evidence" value="ECO:0007669"/>
    <property type="project" value="UniProtKB-KW"/>
</dbReference>
<keyword evidence="11" id="KW-0997">Cell inner membrane</keyword>
<comment type="catalytic activity">
    <reaction evidence="11">
        <text>[GlcNAc-(1-&gt;4)-Mur2Ac(oyl-L-Ala-gamma-D-Glu-L-Lys-D-Ala-D-Ala)](n)-di-trans,octa-cis-undecaprenyl diphosphate + beta-D-GlcNAc-(1-&gt;4)-Mur2Ac(oyl-L-Ala-gamma-D-Glu-L-Lys-D-Ala-D-Ala)-di-trans,octa-cis-undecaprenyl diphosphate = [GlcNAc-(1-&gt;4)-Mur2Ac(oyl-L-Ala-gamma-D-Glu-L-Lys-D-Ala-D-Ala)](n+1)-di-trans,octa-cis-undecaprenyl diphosphate + di-trans,octa-cis-undecaprenyl diphosphate + H(+)</text>
        <dbReference type="Rhea" id="RHEA:23708"/>
        <dbReference type="Rhea" id="RHEA-COMP:9602"/>
        <dbReference type="Rhea" id="RHEA-COMP:9603"/>
        <dbReference type="ChEBI" id="CHEBI:15378"/>
        <dbReference type="ChEBI" id="CHEBI:58405"/>
        <dbReference type="ChEBI" id="CHEBI:60033"/>
        <dbReference type="ChEBI" id="CHEBI:78435"/>
        <dbReference type="EC" id="2.4.99.28"/>
    </reaction>
</comment>
<dbReference type="AlphaFoldDB" id="A0A212QQ60"/>
<accession>A0A212QQ60</accession>
<dbReference type="InterPro" id="IPR011923">
    <property type="entry name" value="RodA/MrdB"/>
</dbReference>
<feature type="transmembrane region" description="Helical" evidence="11">
    <location>
        <begin position="51"/>
        <end position="69"/>
    </location>
</feature>
<feature type="transmembrane region" description="Helical" evidence="11">
    <location>
        <begin position="274"/>
        <end position="296"/>
    </location>
</feature>
<dbReference type="GO" id="GO:0071555">
    <property type="term" value="P:cell wall organization"/>
    <property type="evidence" value="ECO:0007669"/>
    <property type="project" value="UniProtKB-KW"/>
</dbReference>
<dbReference type="GO" id="GO:0015648">
    <property type="term" value="F:lipid-linked peptidoglycan transporter activity"/>
    <property type="evidence" value="ECO:0007669"/>
    <property type="project" value="TreeGrafter"/>
</dbReference>
<evidence type="ECO:0000313" key="13">
    <source>
        <dbReference type="Proteomes" id="UP000197065"/>
    </source>
</evidence>
<dbReference type="PANTHER" id="PTHR30474">
    <property type="entry name" value="CELL CYCLE PROTEIN"/>
    <property type="match status" value="1"/>
</dbReference>
<keyword evidence="10 11" id="KW-0961">Cell wall biogenesis/degradation</keyword>
<evidence type="ECO:0000256" key="1">
    <source>
        <dbReference type="ARBA" id="ARBA00004141"/>
    </source>
</evidence>
<feature type="transmembrane region" description="Helical" evidence="11">
    <location>
        <begin position="187"/>
        <end position="205"/>
    </location>
</feature>
<dbReference type="GO" id="GO:0051301">
    <property type="term" value="P:cell division"/>
    <property type="evidence" value="ECO:0007669"/>
    <property type="project" value="InterPro"/>
</dbReference>
<comment type="function">
    <text evidence="11">Peptidoglycan polymerase that is essential for cell wall elongation.</text>
</comment>
<feature type="transmembrane region" description="Helical" evidence="11">
    <location>
        <begin position="20"/>
        <end position="39"/>
    </location>
</feature>
<evidence type="ECO:0000256" key="10">
    <source>
        <dbReference type="ARBA" id="ARBA00023316"/>
    </source>
</evidence>
<keyword evidence="9 11" id="KW-0472">Membrane</keyword>
<evidence type="ECO:0000256" key="8">
    <source>
        <dbReference type="ARBA" id="ARBA00022989"/>
    </source>
</evidence>
<keyword evidence="4 11" id="KW-0808">Transferase</keyword>
<dbReference type="Proteomes" id="UP000197065">
    <property type="component" value="Unassembled WGS sequence"/>
</dbReference>
<proteinExistence type="inferred from homology"/>
<reference evidence="12 13" key="1">
    <citation type="submission" date="2017-06" db="EMBL/GenBank/DDBJ databases">
        <authorList>
            <person name="Kim H.J."/>
            <person name="Triplett B.A."/>
        </authorList>
    </citation>
    <scope>NUCLEOTIDE SEQUENCE [LARGE SCALE GENOMIC DNA]</scope>
    <source>
        <strain evidence="12 13">B29T1</strain>
    </source>
</reference>